<dbReference type="Proteomes" id="UP000595241">
    <property type="component" value="Segment"/>
</dbReference>
<protein>
    <submittedName>
        <fullName evidence="1">Putative regulator</fullName>
    </submittedName>
</protein>
<accession>A0A7S6INA2</accession>
<sequence>MKETTIKIDPARREALKDAAFDIQYEIRENVTMSDVVRHLIDRHLKEAVEEMKKVK</sequence>
<keyword evidence="2" id="KW-1185">Reference proteome</keyword>
<reference evidence="1 2" key="1">
    <citation type="submission" date="2020-09" db="EMBL/GenBank/DDBJ databases">
        <authorList>
            <person name="Chen X."/>
            <person name="Yi M."/>
            <person name="Jia K."/>
        </authorList>
    </citation>
    <scope>NUCLEOTIDE SEQUENCE [LARGE SCALE GENOMIC DNA]</scope>
</reference>
<dbReference type="EMBL" id="MT975991">
    <property type="protein sequence ID" value="QOI66681.1"/>
    <property type="molecule type" value="Genomic_DNA"/>
</dbReference>
<evidence type="ECO:0000313" key="2">
    <source>
        <dbReference type="Proteomes" id="UP000595241"/>
    </source>
</evidence>
<organism evidence="1 2">
    <name type="scientific">Alteromonas phage phiAFP1</name>
    <dbReference type="NCBI Taxonomy" id="2776771"/>
    <lineage>
        <taxon>Viruses</taxon>
        <taxon>Monodnaviria</taxon>
        <taxon>Loebvirae</taxon>
        <taxon>Hofneiviricota</taxon>
        <taxon>Faserviricetes</taxon>
        <taxon>Tubulavirales</taxon>
        <taxon>Inoviridae</taxon>
        <taxon>Anademivirus</taxon>
        <taxon>Anademivirus AFP</taxon>
    </lineage>
</organism>
<name>A0A7S6INA2_9VIRU</name>
<evidence type="ECO:0000313" key="1">
    <source>
        <dbReference type="EMBL" id="QOI66681.1"/>
    </source>
</evidence>
<proteinExistence type="predicted"/>